<accession>A0A518IBF3</accession>
<dbReference type="Proteomes" id="UP000318313">
    <property type="component" value="Chromosome"/>
</dbReference>
<keyword evidence="2" id="KW-1185">Reference proteome</keyword>
<evidence type="ECO:0000313" key="2">
    <source>
        <dbReference type="Proteomes" id="UP000318313"/>
    </source>
</evidence>
<sequence length="435" mass="50423">MVIFLSELHFDQWANYTGPANWYSLSYPSNWIKDEKEGILQLSPPDGNATLTISCHWKSELPQFNSESNLEVDFDQLFVKHRNIQSRGPLAIEHESIGYSGEAVIQKNRSWWKALLASLPGFPQNWHYWNLWLIKERSIQMVVTFFYDPEQHEDYFEAVQLILHSIQLSLNPANPPDLFADEVLELAQQKFPLITSQILPGFRLKFGESEMNLTNFYRAYLTTPDNFQKQITTALVTILQINEWGDAQTEPELSQIQDRIMPILLSRESWENNFPNFIGQPWIANLAILYVVDESNAYWYIHEKLLRKWNIDQEQLHQIALDNLDRYFDHNQIELICMSKEEGPNMIIQSRPDAYNASQVLSPSFHQQARRFLGSEFLAGVPNRDFLLAISLSESHVIEKIQHNIASDYLTMDHPLTDQLLVVTADGVSEYCGVS</sequence>
<evidence type="ECO:0000313" key="1">
    <source>
        <dbReference type="EMBL" id="QDV50435.1"/>
    </source>
</evidence>
<dbReference type="EMBL" id="CP037452">
    <property type="protein sequence ID" value="QDV50435.1"/>
    <property type="molecule type" value="Genomic_DNA"/>
</dbReference>
<dbReference type="InterPro" id="IPR010838">
    <property type="entry name" value="DUF1444"/>
</dbReference>
<proteinExistence type="predicted"/>
<reference evidence="1 2" key="1">
    <citation type="submission" date="2019-03" db="EMBL/GenBank/DDBJ databases">
        <title>Deep-cultivation of Planctomycetes and their phenomic and genomic characterization uncovers novel biology.</title>
        <authorList>
            <person name="Wiegand S."/>
            <person name="Jogler M."/>
            <person name="Boedeker C."/>
            <person name="Pinto D."/>
            <person name="Vollmers J."/>
            <person name="Rivas-Marin E."/>
            <person name="Kohn T."/>
            <person name="Peeters S.H."/>
            <person name="Heuer A."/>
            <person name="Rast P."/>
            <person name="Oberbeckmann S."/>
            <person name="Bunk B."/>
            <person name="Jeske O."/>
            <person name="Meyerdierks A."/>
            <person name="Storesund J.E."/>
            <person name="Kallscheuer N."/>
            <person name="Luecker S."/>
            <person name="Lage O.M."/>
            <person name="Pohl T."/>
            <person name="Merkel B.J."/>
            <person name="Hornburger P."/>
            <person name="Mueller R.-W."/>
            <person name="Bruemmer F."/>
            <person name="Labrenz M."/>
            <person name="Spormann A.M."/>
            <person name="Op den Camp H."/>
            <person name="Overmann J."/>
            <person name="Amann R."/>
            <person name="Jetten M.S.M."/>
            <person name="Mascher T."/>
            <person name="Medema M.H."/>
            <person name="Devos D.P."/>
            <person name="Kaster A.-K."/>
            <person name="Ovreas L."/>
            <person name="Rohde M."/>
            <person name="Galperin M.Y."/>
            <person name="Jogler C."/>
        </authorList>
    </citation>
    <scope>NUCLEOTIDE SEQUENCE [LARGE SCALE GENOMIC DNA]</scope>
    <source>
        <strain evidence="1 2">Enr17</strain>
    </source>
</reference>
<dbReference type="Pfam" id="PF07285">
    <property type="entry name" value="DUF1444"/>
    <property type="match status" value="1"/>
</dbReference>
<dbReference type="AlphaFoldDB" id="A0A518IBF3"/>
<gene>
    <name evidence="1" type="ORF">Enr17x_24750</name>
</gene>
<evidence type="ECO:0008006" key="3">
    <source>
        <dbReference type="Google" id="ProtNLM"/>
    </source>
</evidence>
<name>A0A518IBF3_9PLAN</name>
<dbReference type="KEGG" id="gfm:Enr17x_24750"/>
<protein>
    <recommendedName>
        <fullName evidence="3">DUF1444 family protein</fullName>
    </recommendedName>
</protein>
<organism evidence="1 2">
    <name type="scientific">Gimesia fumaroli</name>
    <dbReference type="NCBI Taxonomy" id="2527976"/>
    <lineage>
        <taxon>Bacteria</taxon>
        <taxon>Pseudomonadati</taxon>
        <taxon>Planctomycetota</taxon>
        <taxon>Planctomycetia</taxon>
        <taxon>Planctomycetales</taxon>
        <taxon>Planctomycetaceae</taxon>
        <taxon>Gimesia</taxon>
    </lineage>
</organism>